<dbReference type="PANTHER" id="PTHR30086:SF5">
    <property type="entry name" value="HOMOGENTISATE EXPORT PROTEIN"/>
    <property type="match status" value="1"/>
</dbReference>
<dbReference type="Pfam" id="PF01810">
    <property type="entry name" value="LysE"/>
    <property type="match status" value="1"/>
</dbReference>
<protein>
    <submittedName>
        <fullName evidence="7">LysE family translocator</fullName>
    </submittedName>
</protein>
<evidence type="ECO:0000256" key="2">
    <source>
        <dbReference type="ARBA" id="ARBA00022475"/>
    </source>
</evidence>
<proteinExistence type="predicted"/>
<keyword evidence="5 6" id="KW-0472">Membrane</keyword>
<keyword evidence="8" id="KW-1185">Reference proteome</keyword>
<evidence type="ECO:0000256" key="1">
    <source>
        <dbReference type="ARBA" id="ARBA00004651"/>
    </source>
</evidence>
<keyword evidence="4 6" id="KW-1133">Transmembrane helix</keyword>
<dbReference type="EMBL" id="WOCD01000005">
    <property type="protein sequence ID" value="MUH73612.1"/>
    <property type="molecule type" value="Genomic_DNA"/>
</dbReference>
<dbReference type="InterPro" id="IPR001123">
    <property type="entry name" value="LeuE-type"/>
</dbReference>
<evidence type="ECO:0000256" key="3">
    <source>
        <dbReference type="ARBA" id="ARBA00022692"/>
    </source>
</evidence>
<dbReference type="PIRSF" id="PIRSF006324">
    <property type="entry name" value="LeuE"/>
    <property type="match status" value="1"/>
</dbReference>
<evidence type="ECO:0000256" key="5">
    <source>
        <dbReference type="ARBA" id="ARBA00023136"/>
    </source>
</evidence>
<keyword evidence="2" id="KW-1003">Cell membrane</keyword>
<feature type="transmembrane region" description="Helical" evidence="6">
    <location>
        <begin position="189"/>
        <end position="206"/>
    </location>
</feature>
<feature type="transmembrane region" description="Helical" evidence="6">
    <location>
        <begin position="147"/>
        <end position="169"/>
    </location>
</feature>
<name>A0A6N8FG21_9GAMM</name>
<dbReference type="AlphaFoldDB" id="A0A6N8FG21"/>
<reference evidence="7 8" key="1">
    <citation type="submission" date="2019-11" db="EMBL/GenBank/DDBJ databases">
        <title>P. haliotis isolates from Z. marina roots.</title>
        <authorList>
            <person name="Cohen M."/>
            <person name="Jospin G."/>
            <person name="Eisen J.A."/>
            <person name="Coil D.A."/>
        </authorList>
    </citation>
    <scope>NUCLEOTIDE SEQUENCE [LARGE SCALE GENOMIC DNA]</scope>
    <source>
        <strain evidence="7 8">UCD-MCMsp1aY</strain>
    </source>
</reference>
<organism evidence="7 8">
    <name type="scientific">Psychrosphaera haliotis</name>
    <dbReference type="NCBI Taxonomy" id="555083"/>
    <lineage>
        <taxon>Bacteria</taxon>
        <taxon>Pseudomonadati</taxon>
        <taxon>Pseudomonadota</taxon>
        <taxon>Gammaproteobacteria</taxon>
        <taxon>Alteromonadales</taxon>
        <taxon>Pseudoalteromonadaceae</taxon>
        <taxon>Psychrosphaera</taxon>
    </lineage>
</organism>
<dbReference type="GO" id="GO:0005886">
    <property type="term" value="C:plasma membrane"/>
    <property type="evidence" value="ECO:0007669"/>
    <property type="project" value="UniProtKB-SubCell"/>
</dbReference>
<sequence>MVDLTLLAVFIPTFFIVSVTPGMCMTLAMTLGMTIGVKRTLWMMLGEVIGVAIVAVAAVLGVAALMLKFPSVFTVLKLVGAGYLAWIAIQMWRSKGKMAISDNPQQTVIHSNAGLFNQGLVTALANPKGWAFQISLLPPFINPDLELPIQLTVLVLIIMCSEFVCMMLYATGGKTIGRVLTKSQNVQRLNKVSGTLMMMVAIWLALGN</sequence>
<evidence type="ECO:0000313" key="7">
    <source>
        <dbReference type="EMBL" id="MUH73612.1"/>
    </source>
</evidence>
<feature type="transmembrane region" description="Helical" evidence="6">
    <location>
        <begin position="6"/>
        <end position="29"/>
    </location>
</feature>
<accession>A0A6N8FG21</accession>
<comment type="subcellular location">
    <subcellularLocation>
        <location evidence="1">Cell membrane</location>
        <topology evidence="1">Multi-pass membrane protein</topology>
    </subcellularLocation>
</comment>
<dbReference type="GO" id="GO:0042970">
    <property type="term" value="F:homoserine transmembrane transporter activity"/>
    <property type="evidence" value="ECO:0007669"/>
    <property type="project" value="TreeGrafter"/>
</dbReference>
<feature type="transmembrane region" description="Helical" evidence="6">
    <location>
        <begin position="41"/>
        <end position="66"/>
    </location>
</feature>
<comment type="caution">
    <text evidence="7">The sequence shown here is derived from an EMBL/GenBank/DDBJ whole genome shotgun (WGS) entry which is preliminary data.</text>
</comment>
<gene>
    <name evidence="7" type="ORF">GNP35_14615</name>
</gene>
<dbReference type="Proteomes" id="UP000439994">
    <property type="component" value="Unassembled WGS sequence"/>
</dbReference>
<evidence type="ECO:0000256" key="6">
    <source>
        <dbReference type="SAM" id="Phobius"/>
    </source>
</evidence>
<evidence type="ECO:0000256" key="4">
    <source>
        <dbReference type="ARBA" id="ARBA00022989"/>
    </source>
</evidence>
<dbReference type="RefSeq" id="WP_330997835.1">
    <property type="nucleotide sequence ID" value="NZ_WOCD01000005.1"/>
</dbReference>
<dbReference type="PANTHER" id="PTHR30086">
    <property type="entry name" value="ARGININE EXPORTER PROTEIN ARGO"/>
    <property type="match status" value="1"/>
</dbReference>
<evidence type="ECO:0000313" key="8">
    <source>
        <dbReference type="Proteomes" id="UP000439994"/>
    </source>
</evidence>
<keyword evidence="3 6" id="KW-0812">Transmembrane</keyword>
<feature type="transmembrane region" description="Helical" evidence="6">
    <location>
        <begin position="72"/>
        <end position="89"/>
    </location>
</feature>